<protein>
    <submittedName>
        <fullName evidence="8">MMPL family transporter</fullName>
    </submittedName>
</protein>
<feature type="transmembrane region" description="Helical" evidence="6">
    <location>
        <begin position="171"/>
        <end position="190"/>
    </location>
</feature>
<feature type="transmembrane region" description="Helical" evidence="6">
    <location>
        <begin position="305"/>
        <end position="324"/>
    </location>
</feature>
<evidence type="ECO:0000256" key="5">
    <source>
        <dbReference type="ARBA" id="ARBA00023136"/>
    </source>
</evidence>
<name>A0ABR7EI94_9FIRM</name>
<dbReference type="InterPro" id="IPR000731">
    <property type="entry name" value="SSD"/>
</dbReference>
<evidence type="ECO:0000256" key="1">
    <source>
        <dbReference type="ARBA" id="ARBA00004651"/>
    </source>
</evidence>
<dbReference type="Pfam" id="PF03176">
    <property type="entry name" value="MMPL"/>
    <property type="match status" value="2"/>
</dbReference>
<feature type="domain" description="SSD" evidence="7">
    <location>
        <begin position="200"/>
        <end position="322"/>
    </location>
</feature>
<dbReference type="PROSITE" id="PS50156">
    <property type="entry name" value="SSD"/>
    <property type="match status" value="2"/>
</dbReference>
<accession>A0ABR7EI94</accession>
<dbReference type="PANTHER" id="PTHR33406:SF13">
    <property type="entry name" value="MEMBRANE PROTEIN YDFJ"/>
    <property type="match status" value="1"/>
</dbReference>
<keyword evidence="3 6" id="KW-0812">Transmembrane</keyword>
<keyword evidence="2" id="KW-1003">Cell membrane</keyword>
<keyword evidence="4 6" id="KW-1133">Transmembrane helix</keyword>
<feature type="domain" description="SSD" evidence="7">
    <location>
        <begin position="521"/>
        <end position="667"/>
    </location>
</feature>
<feature type="transmembrane region" description="Helical" evidence="6">
    <location>
        <begin position="229"/>
        <end position="248"/>
    </location>
</feature>
<keyword evidence="9" id="KW-1185">Reference proteome</keyword>
<dbReference type="EMBL" id="JACOON010000008">
    <property type="protein sequence ID" value="MBC5649492.1"/>
    <property type="molecule type" value="Genomic_DNA"/>
</dbReference>
<comment type="subcellular location">
    <subcellularLocation>
        <location evidence="1">Cell membrane</location>
        <topology evidence="1">Multi-pass membrane protein</topology>
    </subcellularLocation>
</comment>
<feature type="transmembrane region" description="Helical" evidence="6">
    <location>
        <begin position="567"/>
        <end position="592"/>
    </location>
</feature>
<proteinExistence type="predicted"/>
<evidence type="ECO:0000313" key="8">
    <source>
        <dbReference type="EMBL" id="MBC5649492.1"/>
    </source>
</evidence>
<evidence type="ECO:0000256" key="2">
    <source>
        <dbReference type="ARBA" id="ARBA00022475"/>
    </source>
</evidence>
<evidence type="ECO:0000256" key="3">
    <source>
        <dbReference type="ARBA" id="ARBA00022692"/>
    </source>
</evidence>
<evidence type="ECO:0000256" key="4">
    <source>
        <dbReference type="ARBA" id="ARBA00022989"/>
    </source>
</evidence>
<gene>
    <name evidence="8" type="ORF">H8S18_14185</name>
</gene>
<comment type="caution">
    <text evidence="8">The sequence shown here is derived from an EMBL/GenBank/DDBJ whole genome shotgun (WGS) entry which is preliminary data.</text>
</comment>
<evidence type="ECO:0000313" key="9">
    <source>
        <dbReference type="Proteomes" id="UP000606889"/>
    </source>
</evidence>
<evidence type="ECO:0000256" key="6">
    <source>
        <dbReference type="SAM" id="Phobius"/>
    </source>
</evidence>
<feature type="transmembrane region" description="Helical" evidence="6">
    <location>
        <begin position="645"/>
        <end position="665"/>
    </location>
</feature>
<dbReference type="RefSeq" id="WP_186858942.1">
    <property type="nucleotide sequence ID" value="NZ_JACOON010000008.1"/>
</dbReference>
<dbReference type="Gene3D" id="1.20.1640.10">
    <property type="entry name" value="Multidrug efflux transporter AcrB transmembrane domain"/>
    <property type="match status" value="2"/>
</dbReference>
<dbReference type="SUPFAM" id="SSF82866">
    <property type="entry name" value="Multidrug efflux transporter AcrB transmembrane domain"/>
    <property type="match status" value="2"/>
</dbReference>
<feature type="transmembrane region" description="Helical" evidence="6">
    <location>
        <begin position="269"/>
        <end position="293"/>
    </location>
</feature>
<evidence type="ECO:0000259" key="7">
    <source>
        <dbReference type="PROSITE" id="PS50156"/>
    </source>
</evidence>
<keyword evidence="5 6" id="KW-0472">Membrane</keyword>
<feature type="transmembrane region" description="Helical" evidence="6">
    <location>
        <begin position="613"/>
        <end position="633"/>
    </location>
</feature>
<feature type="transmembrane region" description="Helical" evidence="6">
    <location>
        <begin position="517"/>
        <end position="534"/>
    </location>
</feature>
<organism evidence="8 9">
    <name type="scientific">Christensenella tenuis</name>
    <dbReference type="NCBI Taxonomy" id="2763033"/>
    <lineage>
        <taxon>Bacteria</taxon>
        <taxon>Bacillati</taxon>
        <taxon>Bacillota</taxon>
        <taxon>Clostridia</taxon>
        <taxon>Christensenellales</taxon>
        <taxon>Christensenellaceae</taxon>
        <taxon>Christensenella</taxon>
    </lineage>
</organism>
<feature type="transmembrane region" description="Helical" evidence="6">
    <location>
        <begin position="197"/>
        <end position="217"/>
    </location>
</feature>
<reference evidence="8 9" key="1">
    <citation type="submission" date="2020-08" db="EMBL/GenBank/DDBJ databases">
        <title>Genome public.</title>
        <authorList>
            <person name="Liu C."/>
            <person name="Sun Q."/>
        </authorList>
    </citation>
    <scope>NUCLEOTIDE SEQUENCE [LARGE SCALE GENOMIC DNA]</scope>
    <source>
        <strain evidence="8 9">NSJ-35</strain>
    </source>
</reference>
<dbReference type="Proteomes" id="UP000606889">
    <property type="component" value="Unassembled WGS sequence"/>
</dbReference>
<dbReference type="InterPro" id="IPR004869">
    <property type="entry name" value="MMPL_dom"/>
</dbReference>
<dbReference type="PANTHER" id="PTHR33406">
    <property type="entry name" value="MEMBRANE PROTEIN MJ1562-RELATED"/>
    <property type="match status" value="1"/>
</dbReference>
<dbReference type="InterPro" id="IPR050545">
    <property type="entry name" value="Mycobact_MmpL"/>
</dbReference>
<feature type="transmembrane region" description="Helical" evidence="6">
    <location>
        <begin position="345"/>
        <end position="366"/>
    </location>
</feature>
<sequence length="689" mass="74735">MSGLANLVVKHKKAILILFIAAAAVCAVLQSFVAVNYNMVDYLPPDAQSTKALEIMQEEFDTDMPNASVMVKGVSIEEALEYKQKLAEVSGVDSVMWLDDVVDLKEPIETADADTVEGYYKNENALYTVTIADGMEQEASEAIRDLIGEGNALAGESPDLATMQQATGAEVGNAMAILLPIIIAILILSSSSWIEPLLFILTIGISILINMGTNIFFGEVSFMTNSVSPILQLAVSLDYAIFLLHSFADNRKKYGDVNEAMRHAIKESASTIAASAATTLFGFLALTFMNFQIGADLGWNLAKGIILSFVTTMVFLPALTLCTFKLIDKTQHRRLMPNFKNVNKVFSKLAIPALILVILIVVPAFLGQGQTGFVYGNSSAAQASESGRAKEAIQEEFGQSTIMALLVPRGDVSKELKMGEEIEDLDHVTAVVSYANMVGTAFPPEFLGKDVTGQFYSDNYARIVVYTDTPAEGDQAFGVVEEITAVAQSYYGDTVYSVGESANLYDMKNVVQEDNQFVTILAVLAIFFVLLVTFKSGTLPFLLLLTIEAGIWINLAIPYFTGTSINFIGYLVLNTVQLGATVDYAILLTTTYMRKRKIMPQKEAMHQAMGDSFKSILVSAATLATAGFTLYATSSNPAVSDIGLLLGRGTLLSLFMVVCFLPALLKVFDKAIAKTTYKAGFLIDRSKEK</sequence>
<feature type="transmembrane region" description="Helical" evidence="6">
    <location>
        <begin position="541"/>
        <end position="561"/>
    </location>
</feature>